<organism evidence="2 3">
    <name type="scientific">Trifolium medium</name>
    <dbReference type="NCBI Taxonomy" id="97028"/>
    <lineage>
        <taxon>Eukaryota</taxon>
        <taxon>Viridiplantae</taxon>
        <taxon>Streptophyta</taxon>
        <taxon>Embryophyta</taxon>
        <taxon>Tracheophyta</taxon>
        <taxon>Spermatophyta</taxon>
        <taxon>Magnoliopsida</taxon>
        <taxon>eudicotyledons</taxon>
        <taxon>Gunneridae</taxon>
        <taxon>Pentapetalae</taxon>
        <taxon>rosids</taxon>
        <taxon>fabids</taxon>
        <taxon>Fabales</taxon>
        <taxon>Fabaceae</taxon>
        <taxon>Papilionoideae</taxon>
        <taxon>50 kb inversion clade</taxon>
        <taxon>NPAAA clade</taxon>
        <taxon>Hologalegina</taxon>
        <taxon>IRL clade</taxon>
        <taxon>Trifolieae</taxon>
        <taxon>Trifolium</taxon>
    </lineage>
</organism>
<evidence type="ECO:0000313" key="3">
    <source>
        <dbReference type="Proteomes" id="UP000265520"/>
    </source>
</evidence>
<dbReference type="EMBL" id="LXQA010764964">
    <property type="protein sequence ID" value="MCI69893.1"/>
    <property type="molecule type" value="Genomic_DNA"/>
</dbReference>
<feature type="transmembrane region" description="Helical" evidence="1">
    <location>
        <begin position="12"/>
        <end position="32"/>
    </location>
</feature>
<keyword evidence="1" id="KW-0812">Transmembrane</keyword>
<keyword evidence="3" id="KW-1185">Reference proteome</keyword>
<comment type="caution">
    <text evidence="2">The sequence shown here is derived from an EMBL/GenBank/DDBJ whole genome shotgun (WGS) entry which is preliminary data.</text>
</comment>
<protein>
    <submittedName>
        <fullName evidence="2">Uncharacterized protein</fullName>
    </submittedName>
</protein>
<evidence type="ECO:0000256" key="1">
    <source>
        <dbReference type="SAM" id="Phobius"/>
    </source>
</evidence>
<reference evidence="2 3" key="1">
    <citation type="journal article" date="2018" name="Front. Plant Sci.">
        <title>Red Clover (Trifolium pratense) and Zigzag Clover (T. medium) - A Picture of Genomic Similarities and Differences.</title>
        <authorList>
            <person name="Dluhosova J."/>
            <person name="Istvanek J."/>
            <person name="Nedelnik J."/>
            <person name="Repkova J."/>
        </authorList>
    </citation>
    <scope>NUCLEOTIDE SEQUENCE [LARGE SCALE GENOMIC DNA]</scope>
    <source>
        <strain evidence="3">cv. 10/8</strain>
        <tissue evidence="2">Leaf</tissue>
    </source>
</reference>
<evidence type="ECO:0000313" key="2">
    <source>
        <dbReference type="EMBL" id="MCI69893.1"/>
    </source>
</evidence>
<name>A0A392U8S3_9FABA</name>
<dbReference type="Proteomes" id="UP000265520">
    <property type="component" value="Unassembled WGS sequence"/>
</dbReference>
<dbReference type="AlphaFoldDB" id="A0A392U8S3"/>
<feature type="non-terminal residue" evidence="2">
    <location>
        <position position="1"/>
    </location>
</feature>
<proteinExistence type="predicted"/>
<keyword evidence="1" id="KW-1133">Transmembrane helix</keyword>
<accession>A0A392U8S3</accession>
<keyword evidence="1" id="KW-0472">Membrane</keyword>
<sequence length="43" mass="4728">TLRVMAGGRFLFGSSIVIVSSTIFSTAFVRISEEMIKSSMVRD</sequence>